<dbReference type="AlphaFoldDB" id="A0A7V1LM97"/>
<gene>
    <name evidence="2" type="ORF">ENJ10_07955</name>
</gene>
<evidence type="ECO:0000256" key="1">
    <source>
        <dbReference type="SAM" id="Phobius"/>
    </source>
</evidence>
<protein>
    <submittedName>
        <fullName evidence="2">Uncharacterized protein</fullName>
    </submittedName>
</protein>
<organism evidence="2">
    <name type="scientific">Caldithrix abyssi</name>
    <dbReference type="NCBI Taxonomy" id="187145"/>
    <lineage>
        <taxon>Bacteria</taxon>
        <taxon>Pseudomonadati</taxon>
        <taxon>Calditrichota</taxon>
        <taxon>Calditrichia</taxon>
        <taxon>Calditrichales</taxon>
        <taxon>Calditrichaceae</taxon>
        <taxon>Caldithrix</taxon>
    </lineage>
</organism>
<feature type="transmembrane region" description="Helical" evidence="1">
    <location>
        <begin position="129"/>
        <end position="147"/>
    </location>
</feature>
<name>A0A7V1LM97_CALAY</name>
<keyword evidence="1" id="KW-1133">Transmembrane helix</keyword>
<keyword evidence="1" id="KW-0812">Transmembrane</keyword>
<dbReference type="EMBL" id="DRLD01000219">
    <property type="protein sequence ID" value="HED10609.1"/>
    <property type="molecule type" value="Genomic_DNA"/>
</dbReference>
<reference evidence="2" key="1">
    <citation type="journal article" date="2020" name="mSystems">
        <title>Genome- and Community-Level Interaction Insights into Carbon Utilization and Element Cycling Functions of Hydrothermarchaeota in Hydrothermal Sediment.</title>
        <authorList>
            <person name="Zhou Z."/>
            <person name="Liu Y."/>
            <person name="Xu W."/>
            <person name="Pan J."/>
            <person name="Luo Z.H."/>
            <person name="Li M."/>
        </authorList>
    </citation>
    <scope>NUCLEOTIDE SEQUENCE [LARGE SCALE GENOMIC DNA]</scope>
    <source>
        <strain evidence="2">HyVt-456</strain>
    </source>
</reference>
<comment type="caution">
    <text evidence="2">The sequence shown here is derived from an EMBL/GenBank/DDBJ whole genome shotgun (WGS) entry which is preliminary data.</text>
</comment>
<keyword evidence="1" id="KW-0472">Membrane</keyword>
<proteinExistence type="predicted"/>
<feature type="transmembrane region" description="Helical" evidence="1">
    <location>
        <begin position="12"/>
        <end position="36"/>
    </location>
</feature>
<sequence length="160" mass="18290">MYDRSAYIRQLRLIWGAILFTMLSLVVFSLVIFYAQPDLINPLGDYRLLDQGIMTAVLIVAIVIFLIKRNLFVPEKIVTALKTKTEDRTKIRTACMMTGRKYQLIIWVLSEAIGLLAFILFVLSGNLELFGIYMLVGLYVLAVNFPTGRFLDRCETLLDT</sequence>
<dbReference type="Proteomes" id="UP000886005">
    <property type="component" value="Unassembled WGS sequence"/>
</dbReference>
<evidence type="ECO:0000313" key="2">
    <source>
        <dbReference type="EMBL" id="HED10609.1"/>
    </source>
</evidence>
<feature type="transmembrane region" description="Helical" evidence="1">
    <location>
        <begin position="48"/>
        <end position="67"/>
    </location>
</feature>
<accession>A0A7V1LM97</accession>
<feature type="transmembrane region" description="Helical" evidence="1">
    <location>
        <begin position="104"/>
        <end position="123"/>
    </location>
</feature>